<dbReference type="EMBL" id="JAACJJ010000042">
    <property type="protein sequence ID" value="KAF5316158.1"/>
    <property type="molecule type" value="Genomic_DNA"/>
</dbReference>
<dbReference type="PANTHER" id="PTHR46206">
    <property type="entry name" value="CYTOCHROME P450"/>
    <property type="match status" value="1"/>
</dbReference>
<comment type="similarity">
    <text evidence="2">Belongs to the cytochrome P450 family.</text>
</comment>
<dbReference type="InterPro" id="IPR036396">
    <property type="entry name" value="Cyt_P450_sf"/>
</dbReference>
<dbReference type="GO" id="GO:0016705">
    <property type="term" value="F:oxidoreductase activity, acting on paired donors, with incorporation or reduction of molecular oxygen"/>
    <property type="evidence" value="ECO:0007669"/>
    <property type="project" value="InterPro"/>
</dbReference>
<evidence type="ECO:0000313" key="8">
    <source>
        <dbReference type="Proteomes" id="UP000567179"/>
    </source>
</evidence>
<sequence length="184" mass="21074">MDYTLGAETRQEPYHIPIVRTTLTRALGVRFPDIKDETIAAFNDIIPLNDYKGDYHASSTVMQIVARTSNRLSIGLPLCRNPEYRKLNETFAVEVAHGAKTINRFPRIVKPLVGRLVTNVHTRINRAMEFIQPVLDERLRKEQEFGPDWPDKPNDLITWLIEAGEGEQRSVRNIARRHLGGCGW</sequence>
<dbReference type="GO" id="GO:0004497">
    <property type="term" value="F:monooxygenase activity"/>
    <property type="evidence" value="ECO:0007669"/>
    <property type="project" value="UniProtKB-KW"/>
</dbReference>
<organism evidence="7 8">
    <name type="scientific">Psilocybe cf. subviscida</name>
    <dbReference type="NCBI Taxonomy" id="2480587"/>
    <lineage>
        <taxon>Eukaryota</taxon>
        <taxon>Fungi</taxon>
        <taxon>Dikarya</taxon>
        <taxon>Basidiomycota</taxon>
        <taxon>Agaricomycotina</taxon>
        <taxon>Agaricomycetes</taxon>
        <taxon>Agaricomycetidae</taxon>
        <taxon>Agaricales</taxon>
        <taxon>Agaricineae</taxon>
        <taxon>Strophariaceae</taxon>
        <taxon>Psilocybe</taxon>
    </lineage>
</organism>
<reference evidence="7 8" key="1">
    <citation type="journal article" date="2020" name="ISME J.">
        <title>Uncovering the hidden diversity of litter-decomposition mechanisms in mushroom-forming fungi.</title>
        <authorList>
            <person name="Floudas D."/>
            <person name="Bentzer J."/>
            <person name="Ahren D."/>
            <person name="Johansson T."/>
            <person name="Persson P."/>
            <person name="Tunlid A."/>
        </authorList>
    </citation>
    <scope>NUCLEOTIDE SEQUENCE [LARGE SCALE GENOMIC DNA]</scope>
    <source>
        <strain evidence="7 8">CBS 101986</strain>
    </source>
</reference>
<evidence type="ECO:0000313" key="7">
    <source>
        <dbReference type="EMBL" id="KAF5316158.1"/>
    </source>
</evidence>
<accession>A0A8H5B448</accession>
<evidence type="ECO:0000256" key="5">
    <source>
        <dbReference type="ARBA" id="ARBA00023004"/>
    </source>
</evidence>
<evidence type="ECO:0000256" key="3">
    <source>
        <dbReference type="ARBA" id="ARBA00022723"/>
    </source>
</evidence>
<dbReference type="Proteomes" id="UP000567179">
    <property type="component" value="Unassembled WGS sequence"/>
</dbReference>
<keyword evidence="6" id="KW-0503">Monooxygenase</keyword>
<name>A0A8H5B448_9AGAR</name>
<protein>
    <submittedName>
        <fullName evidence="7">Uncharacterized protein</fullName>
    </submittedName>
</protein>
<dbReference type="GO" id="GO:0005506">
    <property type="term" value="F:iron ion binding"/>
    <property type="evidence" value="ECO:0007669"/>
    <property type="project" value="InterPro"/>
</dbReference>
<dbReference type="OrthoDB" id="3265591at2759"/>
<dbReference type="SUPFAM" id="SSF48264">
    <property type="entry name" value="Cytochrome P450"/>
    <property type="match status" value="1"/>
</dbReference>
<keyword evidence="5" id="KW-0408">Iron</keyword>
<dbReference type="GO" id="GO:0020037">
    <property type="term" value="F:heme binding"/>
    <property type="evidence" value="ECO:0007669"/>
    <property type="project" value="InterPro"/>
</dbReference>
<keyword evidence="8" id="KW-1185">Reference proteome</keyword>
<dbReference type="PANTHER" id="PTHR46206:SF1">
    <property type="entry name" value="P450, PUTATIVE (EUROFUNG)-RELATED"/>
    <property type="match status" value="1"/>
</dbReference>
<comment type="caution">
    <text evidence="7">The sequence shown here is derived from an EMBL/GenBank/DDBJ whole genome shotgun (WGS) entry which is preliminary data.</text>
</comment>
<evidence type="ECO:0000256" key="4">
    <source>
        <dbReference type="ARBA" id="ARBA00023002"/>
    </source>
</evidence>
<evidence type="ECO:0000256" key="1">
    <source>
        <dbReference type="ARBA" id="ARBA00001971"/>
    </source>
</evidence>
<evidence type="ECO:0000256" key="6">
    <source>
        <dbReference type="ARBA" id="ARBA00023033"/>
    </source>
</evidence>
<evidence type="ECO:0000256" key="2">
    <source>
        <dbReference type="ARBA" id="ARBA00010617"/>
    </source>
</evidence>
<gene>
    <name evidence="7" type="ORF">D9619_006291</name>
</gene>
<keyword evidence="3" id="KW-0479">Metal-binding</keyword>
<comment type="cofactor">
    <cofactor evidence="1">
        <name>heme</name>
        <dbReference type="ChEBI" id="CHEBI:30413"/>
    </cofactor>
</comment>
<proteinExistence type="inferred from homology"/>
<keyword evidence="4" id="KW-0560">Oxidoreductase</keyword>
<dbReference type="AlphaFoldDB" id="A0A8H5B448"/>